<dbReference type="Proteomes" id="UP000016638">
    <property type="component" value="Unassembled WGS sequence"/>
</dbReference>
<evidence type="ECO:0000256" key="1">
    <source>
        <dbReference type="ARBA" id="ARBA00023015"/>
    </source>
</evidence>
<dbReference type="Pfam" id="PF08220">
    <property type="entry name" value="HTH_DeoR"/>
    <property type="match status" value="1"/>
</dbReference>
<evidence type="ECO:0000256" key="3">
    <source>
        <dbReference type="ARBA" id="ARBA00023163"/>
    </source>
</evidence>
<dbReference type="RefSeq" id="WP_021725561.1">
    <property type="nucleotide sequence ID" value="NZ_AWEZ01000029.1"/>
</dbReference>
<dbReference type="InterPro" id="IPR001034">
    <property type="entry name" value="DeoR_HTH"/>
</dbReference>
<comment type="caution">
    <text evidence="5">The sequence shown here is derived from an EMBL/GenBank/DDBJ whole genome shotgun (WGS) entry which is preliminary data.</text>
</comment>
<dbReference type="AlphaFoldDB" id="U2TSY4"/>
<evidence type="ECO:0000256" key="2">
    <source>
        <dbReference type="ARBA" id="ARBA00023125"/>
    </source>
</evidence>
<organism evidence="5 6">
    <name type="scientific">Olsenella profusa F0195</name>
    <dbReference type="NCBI Taxonomy" id="1125712"/>
    <lineage>
        <taxon>Bacteria</taxon>
        <taxon>Bacillati</taxon>
        <taxon>Actinomycetota</taxon>
        <taxon>Coriobacteriia</taxon>
        <taxon>Coriobacteriales</taxon>
        <taxon>Atopobiaceae</taxon>
        <taxon>Olsenella</taxon>
    </lineage>
</organism>
<evidence type="ECO:0000313" key="5">
    <source>
        <dbReference type="EMBL" id="ERL09475.1"/>
    </source>
</evidence>
<dbReference type="InterPro" id="IPR050313">
    <property type="entry name" value="Carb_Metab_HTH_regulators"/>
</dbReference>
<dbReference type="SMART" id="SM01134">
    <property type="entry name" value="DeoRC"/>
    <property type="match status" value="1"/>
</dbReference>
<dbReference type="PANTHER" id="PTHR30363">
    <property type="entry name" value="HTH-TYPE TRANSCRIPTIONAL REGULATOR SRLR-RELATED"/>
    <property type="match status" value="1"/>
</dbReference>
<keyword evidence="3" id="KW-0804">Transcription</keyword>
<dbReference type="eggNOG" id="COG1349">
    <property type="taxonomic scope" value="Bacteria"/>
</dbReference>
<proteinExistence type="predicted"/>
<dbReference type="OrthoDB" id="7688673at2"/>
<protein>
    <submittedName>
        <fullName evidence="5">Transcriptional regulator, DeoR family</fullName>
    </submittedName>
</protein>
<dbReference type="InterPro" id="IPR014036">
    <property type="entry name" value="DeoR-like_C"/>
</dbReference>
<keyword evidence="2" id="KW-0238">DNA-binding</keyword>
<dbReference type="Gene3D" id="1.10.10.10">
    <property type="entry name" value="Winged helix-like DNA-binding domain superfamily/Winged helix DNA-binding domain"/>
    <property type="match status" value="1"/>
</dbReference>
<dbReference type="GO" id="GO:0003700">
    <property type="term" value="F:DNA-binding transcription factor activity"/>
    <property type="evidence" value="ECO:0007669"/>
    <property type="project" value="InterPro"/>
</dbReference>
<dbReference type="EMBL" id="AWEZ01000029">
    <property type="protein sequence ID" value="ERL09475.1"/>
    <property type="molecule type" value="Genomic_DNA"/>
</dbReference>
<dbReference type="PROSITE" id="PS00894">
    <property type="entry name" value="HTH_DEOR_1"/>
    <property type="match status" value="1"/>
</dbReference>
<dbReference type="PANTHER" id="PTHR30363:SF44">
    <property type="entry name" value="AGA OPERON TRANSCRIPTIONAL REPRESSOR-RELATED"/>
    <property type="match status" value="1"/>
</dbReference>
<dbReference type="InterPro" id="IPR036388">
    <property type="entry name" value="WH-like_DNA-bd_sf"/>
</dbReference>
<dbReference type="InterPro" id="IPR036390">
    <property type="entry name" value="WH_DNA-bd_sf"/>
</dbReference>
<evidence type="ECO:0000259" key="4">
    <source>
        <dbReference type="PROSITE" id="PS51000"/>
    </source>
</evidence>
<feature type="domain" description="HTH deoR-type" evidence="4">
    <location>
        <begin position="6"/>
        <end position="61"/>
    </location>
</feature>
<dbReference type="InterPro" id="IPR037171">
    <property type="entry name" value="NagB/RpiA_transferase-like"/>
</dbReference>
<gene>
    <name evidence="5" type="ORF">HMPREF1316_1675</name>
</gene>
<keyword evidence="1" id="KW-0805">Transcription regulation</keyword>
<evidence type="ECO:0000313" key="6">
    <source>
        <dbReference type="Proteomes" id="UP000016638"/>
    </source>
</evidence>
<dbReference type="Pfam" id="PF00455">
    <property type="entry name" value="DeoRC"/>
    <property type="match status" value="1"/>
</dbReference>
<dbReference type="SMART" id="SM00420">
    <property type="entry name" value="HTH_DEOR"/>
    <property type="match status" value="1"/>
</dbReference>
<name>U2TSY4_9ACTN</name>
<dbReference type="PROSITE" id="PS51000">
    <property type="entry name" value="HTH_DEOR_2"/>
    <property type="match status" value="1"/>
</dbReference>
<dbReference type="GO" id="GO:0003677">
    <property type="term" value="F:DNA binding"/>
    <property type="evidence" value="ECO:0007669"/>
    <property type="project" value="UniProtKB-KW"/>
</dbReference>
<dbReference type="PRINTS" id="PR00037">
    <property type="entry name" value="HTHLACR"/>
</dbReference>
<accession>U2TSY4</accession>
<dbReference type="SUPFAM" id="SSF46785">
    <property type="entry name" value="Winged helix' DNA-binding domain"/>
    <property type="match status" value="1"/>
</dbReference>
<keyword evidence="6" id="KW-1185">Reference proteome</keyword>
<dbReference type="Gene3D" id="3.40.50.1360">
    <property type="match status" value="1"/>
</dbReference>
<dbReference type="SUPFAM" id="SSF100950">
    <property type="entry name" value="NagB/RpiA/CoA transferase-like"/>
    <property type="match status" value="1"/>
</dbReference>
<reference evidence="5 6" key="1">
    <citation type="submission" date="2013-08" db="EMBL/GenBank/DDBJ databases">
        <authorList>
            <person name="Durkin A.S."/>
            <person name="Haft D.R."/>
            <person name="McCorrison J."/>
            <person name="Torralba M."/>
            <person name="Gillis M."/>
            <person name="Haft D.H."/>
            <person name="Methe B."/>
            <person name="Sutton G."/>
            <person name="Nelson K.E."/>
        </authorList>
    </citation>
    <scope>NUCLEOTIDE SEQUENCE [LARGE SCALE GENOMIC DNA]</scope>
    <source>
        <strain evidence="5 6">F0195</strain>
    </source>
</reference>
<dbReference type="InterPro" id="IPR018356">
    <property type="entry name" value="Tscrpt_reg_HTH_DeoR_CS"/>
</dbReference>
<dbReference type="STRING" id="1125712.HMPREF1316_1675"/>
<sequence length="264" mass="28894">MSSSFVARRQFAILDLLRRKSTLSIAELAEEFGVSEITIRRDIKHLEERGKVIRRYGSVRVTQHDDTNRYLQKQDTQRQIAQIAAKFIEDNDIVFINSSSTAIKTLAYISAANVMVITNNGSVLNRPYGQNINVFLTGGAVHPLKHSLSGNSTLSFLSLVKAKKCILGCDGVSPEGGLTTNEFSEMQVNRMMLENAAKSIVTVTSQKLGDTASFQYGSLDLIDIIVTDTNASNAQITALKFGGIKKVVLADADAKDDLTSLVDF</sequence>